<dbReference type="InParanoid" id="A0A2K3DZ80"/>
<dbReference type="KEGG" id="cre:CHLRE_03g203351v5"/>
<dbReference type="PaxDb" id="3055-EDP03227"/>
<feature type="region of interest" description="Disordered" evidence="1">
    <location>
        <begin position="1401"/>
        <end position="1423"/>
    </location>
</feature>
<feature type="compositionally biased region" description="Basic and acidic residues" evidence="1">
    <location>
        <begin position="649"/>
        <end position="661"/>
    </location>
</feature>
<feature type="compositionally biased region" description="Pro residues" evidence="1">
    <location>
        <begin position="54"/>
        <end position="69"/>
    </location>
</feature>
<feature type="region of interest" description="Disordered" evidence="1">
    <location>
        <begin position="256"/>
        <end position="343"/>
    </location>
</feature>
<dbReference type="GeneID" id="66053019"/>
<evidence type="ECO:0000313" key="2">
    <source>
        <dbReference type="EMBL" id="PNW85838.1"/>
    </source>
</evidence>
<feature type="region of interest" description="Disordered" evidence="1">
    <location>
        <begin position="568"/>
        <end position="661"/>
    </location>
</feature>
<dbReference type="PANTHER" id="PTHR13328">
    <property type="entry name" value="NEGATIVE ELONGATION FACTOR A NELF-A"/>
    <property type="match status" value="1"/>
</dbReference>
<feature type="compositionally biased region" description="Low complexity" evidence="1">
    <location>
        <begin position="1004"/>
        <end position="1049"/>
    </location>
</feature>
<feature type="region of interest" description="Disordered" evidence="1">
    <location>
        <begin position="48"/>
        <end position="75"/>
    </location>
</feature>
<feature type="region of interest" description="Disordered" evidence="1">
    <location>
        <begin position="999"/>
        <end position="1049"/>
    </location>
</feature>
<accession>A0A2K3DZ80</accession>
<evidence type="ECO:0000256" key="1">
    <source>
        <dbReference type="SAM" id="MobiDB-lite"/>
    </source>
</evidence>
<dbReference type="OrthoDB" id="10687588at2759"/>
<evidence type="ECO:0000313" key="3">
    <source>
        <dbReference type="Proteomes" id="UP000006906"/>
    </source>
</evidence>
<feature type="region of interest" description="Disordered" evidence="1">
    <location>
        <begin position="1088"/>
        <end position="1133"/>
    </location>
</feature>
<dbReference type="PANTHER" id="PTHR13328:SF4">
    <property type="entry name" value="NEGATIVE ELONGATION FACTOR A"/>
    <property type="match status" value="1"/>
</dbReference>
<feature type="compositionally biased region" description="Gly residues" evidence="1">
    <location>
        <begin position="1092"/>
        <end position="1130"/>
    </location>
</feature>
<organism evidence="2 3">
    <name type="scientific">Chlamydomonas reinhardtii</name>
    <name type="common">Chlamydomonas smithii</name>
    <dbReference type="NCBI Taxonomy" id="3055"/>
    <lineage>
        <taxon>Eukaryota</taxon>
        <taxon>Viridiplantae</taxon>
        <taxon>Chlorophyta</taxon>
        <taxon>core chlorophytes</taxon>
        <taxon>Chlorophyceae</taxon>
        <taxon>CS clade</taxon>
        <taxon>Chlamydomonadales</taxon>
        <taxon>Chlamydomonadaceae</taxon>
        <taxon>Chlamydomonas</taxon>
    </lineage>
</organism>
<proteinExistence type="predicted"/>
<keyword evidence="3" id="KW-1185">Reference proteome</keyword>
<feature type="region of interest" description="Disordered" evidence="1">
    <location>
        <begin position="732"/>
        <end position="756"/>
    </location>
</feature>
<feature type="region of interest" description="Disordered" evidence="1">
    <location>
        <begin position="1458"/>
        <end position="1483"/>
    </location>
</feature>
<gene>
    <name evidence="2" type="ORF">CHLRE_03g203351v5</name>
</gene>
<sequence length="1655" mass="170764">MGLSNIAGQLAALQERQRRHLVQDDLPEHLEPAAPAPLPMFGRWSKLPAWAERPPSPPRPLPLLPPPSPGTACPSRRRARALLQRTHPTALSFSDLGQNHRAPRQSEASCPPADQQLRPAVAAAPTPAKEICPSTSASTRQDGGEAAWEPLSCASGGCSTGGSVVAVVVGGSACSSFGRSGGGKGGAAALGAAGRWRRPLPWAHLAEREVEEAAQTADGDQPCLLAVCNMFADWQAGEPDIAMGLGVQGICSGEAGAPSSAHGGTDGGAPDGAAPPHPSLGQSPSTPALPPDLCAPRGDEEQQPLQLEAAAGQERSAASGESQQQQQEAQPQQPQQVPEAQPPLTPEQLQTLRWMTAALEGDLVTAARALRAVEAALSGVVPPECFNFLDGSSISSSRKGSIGSSRNSNKLGFGIPGLGAAQQAAPPLDVQQQPTPPRLRPWWLQLPGSWPHEQAYAAFERRAITYARHLEGLLKAALEWTTPFGWLPVSLRVMPPGCDPHKVEQELAAVYVQALEENDEAGRSWPDLCHAMARGLHAAYNGSAAPAGTAGVDTAGAAGASAAVTAAGADAEPMPRPPAPEASAEGGGGMAEVAAAPGAAEGDAAPVAAPAPSSSCGGGEQQVMLADQQEEKTTAAAETVPPGLRQMRKKADSRGRAQREVRPVKRLQRLTEEERVKQLHDKEQAEWEAQELKIRACAPVLAAALTPGICSAAARRQILRLLLWDPCSDKPPSEVAASSNSANAGEQTGRGAGADLLSPWRVPQEAAAEEAEARAEEVLISRFLADVYPPVKERWRWVLHAAARGHKDSLQVAGRALAGALLLQATGRPIRQADPVLCAATVIVMTLLQAAGQDFPTPTRVYTALATIPLPPPPQCLWAELRPSMLQQALPTDTLVSPLSNTHLLDTAFRLSRQPEVFTAWQPAIFALRTSESVETLVGRHSQLLGMYELMQWLSILAPETEGANPCNPLVVRSLQTGTLDIILQLLLLPGNMVETSGSCLDGPARAAEQQHQQQQQPQAQEPAQPGQPKQSEQLEQPRLEQAAEQQQEQPVVWMWPEGLAGITVQPGAAALLLMSALHDPQLQSRLQPACGAGGDSSGSGSGGSGIAGSGSAGSGSAGSGESSSGGGSAGQAATTEAAELQATCVATQAARAVSRANGCLMFYPYLSEVVGALALCAPGPDDDGAGAGVGTVGGGGAQASSSGADGPSSDAQAAADGASCPVAMQGPGGCGNAACTYCQALLRPNAIDIRRVALPPGARARLPALAARLPVAARVVPDSGSEQSVDSAVRAFGLGAGAQAAGSAAGTLASASACEATVSAVARLQAVGAVGCQRLLMEIVPEVRKRMAAHGRDVGLVPVAVLDYGTWGAEAEAGGGGRDCKAGRAAIEYGDCAARSAAADVANSKKKPAGGSDGEPRPLLDLDGDYGRALQALLPLAPLHASERVMKQVQTALVAQPMPEPEQPQQQQQEQQPQEAPAAADGLSAEAVGDLEQRQVLARLLAFAHDGGQPLKQAFEDALSALQRLHYRLRAEADAEAAEALVCKAEGEEQGLGAGAGREDGFATVMAEGATGAAVVAQGSQVKDEQQTGAEGACATWHGRRRFVIDVLLLECVPASRQQELQPAQAVQAQESLAQLCSGLLAPGARAFLSAGML</sequence>
<feature type="compositionally biased region" description="Low complexity" evidence="1">
    <location>
        <begin position="313"/>
        <end position="339"/>
    </location>
</feature>
<feature type="region of interest" description="Disordered" evidence="1">
    <location>
        <begin position="93"/>
        <end position="143"/>
    </location>
</feature>
<feature type="compositionally biased region" description="Low complexity" evidence="1">
    <location>
        <begin position="1464"/>
        <end position="1481"/>
    </location>
</feature>
<protein>
    <submittedName>
        <fullName evidence="2">Uncharacterized protein</fullName>
    </submittedName>
</protein>
<dbReference type="RefSeq" id="XP_042926523.1">
    <property type="nucleotide sequence ID" value="XM_043061422.1"/>
</dbReference>
<feature type="compositionally biased region" description="Low complexity" evidence="1">
    <location>
        <begin position="591"/>
        <end position="615"/>
    </location>
</feature>
<reference evidence="2 3" key="1">
    <citation type="journal article" date="2007" name="Science">
        <title>The Chlamydomonas genome reveals the evolution of key animal and plant functions.</title>
        <authorList>
            <person name="Merchant S.S."/>
            <person name="Prochnik S.E."/>
            <person name="Vallon O."/>
            <person name="Harris E.H."/>
            <person name="Karpowicz S.J."/>
            <person name="Witman G.B."/>
            <person name="Terry A."/>
            <person name="Salamov A."/>
            <person name="Fritz-Laylin L.K."/>
            <person name="Marechal-Drouard L."/>
            <person name="Marshall W.F."/>
            <person name="Qu L.H."/>
            <person name="Nelson D.R."/>
            <person name="Sanderfoot A.A."/>
            <person name="Spalding M.H."/>
            <person name="Kapitonov V.V."/>
            <person name="Ren Q."/>
            <person name="Ferris P."/>
            <person name="Lindquist E."/>
            <person name="Shapiro H."/>
            <person name="Lucas S.M."/>
            <person name="Grimwood J."/>
            <person name="Schmutz J."/>
            <person name="Cardol P."/>
            <person name="Cerutti H."/>
            <person name="Chanfreau G."/>
            <person name="Chen C.L."/>
            <person name="Cognat V."/>
            <person name="Croft M.T."/>
            <person name="Dent R."/>
            <person name="Dutcher S."/>
            <person name="Fernandez E."/>
            <person name="Fukuzawa H."/>
            <person name="Gonzalez-Ballester D."/>
            <person name="Gonzalez-Halphen D."/>
            <person name="Hallmann A."/>
            <person name="Hanikenne M."/>
            <person name="Hippler M."/>
            <person name="Inwood W."/>
            <person name="Jabbari K."/>
            <person name="Kalanon M."/>
            <person name="Kuras R."/>
            <person name="Lefebvre P.A."/>
            <person name="Lemaire S.D."/>
            <person name="Lobanov A.V."/>
            <person name="Lohr M."/>
            <person name="Manuell A."/>
            <person name="Meier I."/>
            <person name="Mets L."/>
            <person name="Mittag M."/>
            <person name="Mittelmeier T."/>
            <person name="Moroney J.V."/>
            <person name="Moseley J."/>
            <person name="Napoli C."/>
            <person name="Nedelcu A.M."/>
            <person name="Niyogi K."/>
            <person name="Novoselov S.V."/>
            <person name="Paulsen I.T."/>
            <person name="Pazour G."/>
            <person name="Purton S."/>
            <person name="Ral J.P."/>
            <person name="Riano-Pachon D.M."/>
            <person name="Riekhof W."/>
            <person name="Rymarquis L."/>
            <person name="Schroda M."/>
            <person name="Stern D."/>
            <person name="Umen J."/>
            <person name="Willows R."/>
            <person name="Wilson N."/>
            <person name="Zimmer S.L."/>
            <person name="Allmer J."/>
            <person name="Balk J."/>
            <person name="Bisova K."/>
            <person name="Chen C.J."/>
            <person name="Elias M."/>
            <person name="Gendler K."/>
            <person name="Hauser C."/>
            <person name="Lamb M.R."/>
            <person name="Ledford H."/>
            <person name="Long J.C."/>
            <person name="Minagawa J."/>
            <person name="Page M.D."/>
            <person name="Pan J."/>
            <person name="Pootakham W."/>
            <person name="Roje S."/>
            <person name="Rose A."/>
            <person name="Stahlberg E."/>
            <person name="Terauchi A.M."/>
            <person name="Yang P."/>
            <person name="Ball S."/>
            <person name="Bowler C."/>
            <person name="Dieckmann C.L."/>
            <person name="Gladyshev V.N."/>
            <person name="Green P."/>
            <person name="Jorgensen R."/>
            <person name="Mayfield S."/>
            <person name="Mueller-Roeber B."/>
            <person name="Rajamani S."/>
            <person name="Sayre R.T."/>
            <person name="Brokstein P."/>
            <person name="Dubchak I."/>
            <person name="Goodstein D."/>
            <person name="Hornick L."/>
            <person name="Huang Y.W."/>
            <person name="Jhaveri J."/>
            <person name="Luo Y."/>
            <person name="Martinez D."/>
            <person name="Ngau W.C."/>
            <person name="Otillar B."/>
            <person name="Poliakov A."/>
            <person name="Porter A."/>
            <person name="Szajkowski L."/>
            <person name="Werner G."/>
            <person name="Zhou K."/>
            <person name="Grigoriev I.V."/>
            <person name="Rokhsar D.S."/>
            <person name="Grossman A.R."/>
        </authorList>
    </citation>
    <scope>NUCLEOTIDE SEQUENCE [LARGE SCALE GENOMIC DNA]</scope>
    <source>
        <strain evidence="3">CC-503</strain>
    </source>
</reference>
<feature type="compositionally biased region" description="Gly residues" evidence="1">
    <location>
        <begin position="1188"/>
        <end position="1198"/>
    </location>
</feature>
<feature type="region of interest" description="Disordered" evidence="1">
    <location>
        <begin position="1188"/>
        <end position="1215"/>
    </location>
</feature>
<dbReference type="EMBL" id="CM008964">
    <property type="protein sequence ID" value="PNW85838.1"/>
    <property type="molecule type" value="Genomic_DNA"/>
</dbReference>
<dbReference type="InterPro" id="IPR052828">
    <property type="entry name" value="NELF-A_domain"/>
</dbReference>
<dbReference type="Proteomes" id="UP000006906">
    <property type="component" value="Chromosome 3"/>
</dbReference>
<dbReference type="Gramene" id="PNW85838">
    <property type="protein sequence ID" value="PNW85838"/>
    <property type="gene ID" value="CHLRE_03g203351v5"/>
</dbReference>
<name>A0A2K3DZ80_CHLRE</name>
<feature type="compositionally biased region" description="Low complexity" evidence="1">
    <location>
        <begin position="1199"/>
        <end position="1215"/>
    </location>
</feature>